<keyword evidence="1" id="KW-0472">Membrane</keyword>
<gene>
    <name evidence="2" type="ORF">AUJ44_00445</name>
</gene>
<dbReference type="EMBL" id="MNVO01000009">
    <property type="protein sequence ID" value="OIO33376.1"/>
    <property type="molecule type" value="Genomic_DNA"/>
</dbReference>
<protein>
    <recommendedName>
        <fullName evidence="4">Transmembrane protein</fullName>
    </recommendedName>
</protein>
<accession>A0A1J4VBE9</accession>
<proteinExistence type="predicted"/>
<sequence>MKKKITIGIISFMFIITLVALFFYQQYSNKIFSRSVDELDKTCEINNDCLGYISTKQCSVFCANKNEKNKVTIGSLERTCDYADRWDPPAIECECVNNICK</sequence>
<keyword evidence="1" id="KW-1133">Transmembrane helix</keyword>
<dbReference type="Proteomes" id="UP000183206">
    <property type="component" value="Unassembled WGS sequence"/>
</dbReference>
<comment type="caution">
    <text evidence="2">The sequence shown here is derived from an EMBL/GenBank/DDBJ whole genome shotgun (WGS) entry which is preliminary data.</text>
</comment>
<feature type="transmembrane region" description="Helical" evidence="1">
    <location>
        <begin position="6"/>
        <end position="24"/>
    </location>
</feature>
<reference evidence="2 3" key="1">
    <citation type="journal article" date="2016" name="Environ. Microbiol.">
        <title>Genomic resolution of a cold subsurface aquifer community provides metabolic insights for novel microbes adapted to high CO concentrations.</title>
        <authorList>
            <person name="Probst A.J."/>
            <person name="Castelle C.J."/>
            <person name="Singh A."/>
            <person name="Brown C.T."/>
            <person name="Anantharaman K."/>
            <person name="Sharon I."/>
            <person name="Hug L.A."/>
            <person name="Burstein D."/>
            <person name="Emerson J.B."/>
            <person name="Thomas B.C."/>
            <person name="Banfield J.F."/>
        </authorList>
    </citation>
    <scope>NUCLEOTIDE SEQUENCE [LARGE SCALE GENOMIC DNA]</scope>
    <source>
        <strain evidence="2">CG1_02_47_685</strain>
    </source>
</reference>
<keyword evidence="1" id="KW-0812">Transmembrane</keyword>
<evidence type="ECO:0000313" key="2">
    <source>
        <dbReference type="EMBL" id="OIO33376.1"/>
    </source>
</evidence>
<evidence type="ECO:0000256" key="1">
    <source>
        <dbReference type="SAM" id="Phobius"/>
    </source>
</evidence>
<name>A0A1J4VBE9_9BACT</name>
<dbReference type="AlphaFoldDB" id="A0A1J4VBE9"/>
<evidence type="ECO:0008006" key="4">
    <source>
        <dbReference type="Google" id="ProtNLM"/>
    </source>
</evidence>
<evidence type="ECO:0000313" key="3">
    <source>
        <dbReference type="Proteomes" id="UP000183206"/>
    </source>
</evidence>
<organism evidence="2 3">
    <name type="scientific">Candidatus Nomurabacteria bacterium CG1_02_47_685</name>
    <dbReference type="NCBI Taxonomy" id="1805282"/>
    <lineage>
        <taxon>Bacteria</taxon>
        <taxon>Candidatus Nomuraibacteriota</taxon>
    </lineage>
</organism>